<dbReference type="PROSITE" id="PS51257">
    <property type="entry name" value="PROKAR_LIPOPROTEIN"/>
    <property type="match status" value="1"/>
</dbReference>
<evidence type="ECO:0008006" key="4">
    <source>
        <dbReference type="Google" id="ProtNLM"/>
    </source>
</evidence>
<dbReference type="RefSeq" id="WP_377927396.1">
    <property type="nucleotide sequence ID" value="NZ_JBHUEM010000005.1"/>
</dbReference>
<accession>A0ABW4LM79</accession>
<dbReference type="Proteomes" id="UP001597214">
    <property type="component" value="Unassembled WGS sequence"/>
</dbReference>
<evidence type="ECO:0000313" key="2">
    <source>
        <dbReference type="EMBL" id="MFD1736249.1"/>
    </source>
</evidence>
<sequence>MKKFIKITCLFLLVIGCFTITSNNDHIEKAEASGTWTTIGNLQLGSQTPIYVNNATHIYRAVVDVRVSSLSFYADYHETVNIRILSDTKPMGVYYYPLYSLPDGTYIYSGSQGPEYVDIAIQAQARNQSPTINFTTTNNQVLSNVSGQNILQLNGSVTDSNVGDSILIKYSIKGLSGHQNKVLP</sequence>
<evidence type="ECO:0000313" key="3">
    <source>
        <dbReference type="Proteomes" id="UP001597214"/>
    </source>
</evidence>
<protein>
    <recommendedName>
        <fullName evidence="4">Lipoprotein</fullName>
    </recommendedName>
</protein>
<name>A0ABW4LM79_9BACI</name>
<keyword evidence="3" id="KW-1185">Reference proteome</keyword>
<organism evidence="2 3">
    <name type="scientific">Bacillus salitolerans</name>
    <dbReference type="NCBI Taxonomy" id="1437434"/>
    <lineage>
        <taxon>Bacteria</taxon>
        <taxon>Bacillati</taxon>
        <taxon>Bacillota</taxon>
        <taxon>Bacilli</taxon>
        <taxon>Bacillales</taxon>
        <taxon>Bacillaceae</taxon>
        <taxon>Bacillus</taxon>
    </lineage>
</organism>
<feature type="chain" id="PRO_5046754662" description="Lipoprotein" evidence="1">
    <location>
        <begin position="23"/>
        <end position="184"/>
    </location>
</feature>
<feature type="signal peptide" evidence="1">
    <location>
        <begin position="1"/>
        <end position="22"/>
    </location>
</feature>
<dbReference type="EMBL" id="JBHUEM010000005">
    <property type="protein sequence ID" value="MFD1736249.1"/>
    <property type="molecule type" value="Genomic_DNA"/>
</dbReference>
<reference evidence="3" key="1">
    <citation type="journal article" date="2019" name="Int. J. Syst. Evol. Microbiol.">
        <title>The Global Catalogue of Microorganisms (GCM) 10K type strain sequencing project: providing services to taxonomists for standard genome sequencing and annotation.</title>
        <authorList>
            <consortium name="The Broad Institute Genomics Platform"/>
            <consortium name="The Broad Institute Genome Sequencing Center for Infectious Disease"/>
            <person name="Wu L."/>
            <person name="Ma J."/>
        </authorList>
    </citation>
    <scope>NUCLEOTIDE SEQUENCE [LARGE SCALE GENOMIC DNA]</scope>
    <source>
        <strain evidence="3">CCUG 49339</strain>
    </source>
</reference>
<evidence type="ECO:0000256" key="1">
    <source>
        <dbReference type="SAM" id="SignalP"/>
    </source>
</evidence>
<keyword evidence="1" id="KW-0732">Signal</keyword>
<comment type="caution">
    <text evidence="2">The sequence shown here is derived from an EMBL/GenBank/DDBJ whole genome shotgun (WGS) entry which is preliminary data.</text>
</comment>
<proteinExistence type="predicted"/>
<gene>
    <name evidence="2" type="ORF">ACFSCX_06680</name>
</gene>